<dbReference type="SUPFAM" id="SSF53067">
    <property type="entry name" value="Actin-like ATPase domain"/>
    <property type="match status" value="1"/>
</dbReference>
<dbReference type="RefSeq" id="WP_163455716.1">
    <property type="nucleotide sequence ID" value="NZ_JAAGOH010000001.1"/>
</dbReference>
<evidence type="ECO:0000313" key="2">
    <source>
        <dbReference type="Proteomes" id="UP000484255"/>
    </source>
</evidence>
<keyword evidence="2" id="KW-1185">Reference proteome</keyword>
<evidence type="ECO:0008006" key="3">
    <source>
        <dbReference type="Google" id="ProtNLM"/>
    </source>
</evidence>
<dbReference type="InterPro" id="IPR043129">
    <property type="entry name" value="ATPase_NBD"/>
</dbReference>
<sequence>MRWPFFARRRPDASAQQLCFMPTPQGLVWLRSRPSPGGPEVVRHGLLQRPDTLGEADWSEALAEIGRPATPAMAVLPLADYQLLQIEAPPVPPEELRAAARWRIRELVDGHVDDITLDVLHVGPPPGPGSSPQPLFVVAAPNPRVAACGELARRAGWALSVVDVSDLAQRNLHTAASATLDLSDRATACLVRHADQCLLTLCVGEELYDTRRLAWDERLPAQAAAAQGARDTGLDDAGAPRLLIELQRSFDVWERSWPDLPMSLLWLDLQDDTPTLAPWLQDQLGMRCLPLSVPEAPPEWADLSAVTRRQLLPLLGLLRRQPFVQP</sequence>
<dbReference type="Gene3D" id="3.30.420.40">
    <property type="match status" value="2"/>
</dbReference>
<dbReference type="EMBL" id="JAAGOH010000001">
    <property type="protein sequence ID" value="NDY89871.1"/>
    <property type="molecule type" value="Genomic_DNA"/>
</dbReference>
<reference evidence="1 2" key="1">
    <citation type="submission" date="2020-02" db="EMBL/GenBank/DDBJ databases">
        <title>Ideonella bacterium strain TBM-1.</title>
        <authorList>
            <person name="Chen W.-M."/>
        </authorList>
    </citation>
    <scope>NUCLEOTIDE SEQUENCE [LARGE SCALE GENOMIC DNA]</scope>
    <source>
        <strain evidence="1 2">TBM-1</strain>
    </source>
</reference>
<dbReference type="Gene3D" id="3.30.1490.300">
    <property type="match status" value="1"/>
</dbReference>
<evidence type="ECO:0000313" key="1">
    <source>
        <dbReference type="EMBL" id="NDY89871.1"/>
    </source>
</evidence>
<proteinExistence type="predicted"/>
<dbReference type="AlphaFoldDB" id="A0A7C9PEW2"/>
<organism evidence="1 2">
    <name type="scientific">Ideonella livida</name>
    <dbReference type="NCBI Taxonomy" id="2707176"/>
    <lineage>
        <taxon>Bacteria</taxon>
        <taxon>Pseudomonadati</taxon>
        <taxon>Pseudomonadota</taxon>
        <taxon>Betaproteobacteria</taxon>
        <taxon>Burkholderiales</taxon>
        <taxon>Sphaerotilaceae</taxon>
        <taxon>Ideonella</taxon>
    </lineage>
</organism>
<dbReference type="Proteomes" id="UP000484255">
    <property type="component" value="Unassembled WGS sequence"/>
</dbReference>
<name>A0A7C9PEW2_9BURK</name>
<gene>
    <name evidence="1" type="ORF">G3A44_01535</name>
</gene>
<accession>A0A7C9PEW2</accession>
<protein>
    <recommendedName>
        <fullName evidence="3">Agglutinin biogenesis protein MshI</fullName>
    </recommendedName>
</protein>
<comment type="caution">
    <text evidence="1">The sequence shown here is derived from an EMBL/GenBank/DDBJ whole genome shotgun (WGS) entry which is preliminary data.</text>
</comment>